<gene>
    <name evidence="1" type="ORF">DL89DRAFT_48536</name>
</gene>
<reference evidence="1 2" key="1">
    <citation type="submission" date="2016-07" db="EMBL/GenBank/DDBJ databases">
        <title>Pervasive Adenine N6-methylation of Active Genes in Fungi.</title>
        <authorList>
            <consortium name="DOE Joint Genome Institute"/>
            <person name="Mondo S.J."/>
            <person name="Dannebaum R.O."/>
            <person name="Kuo R.C."/>
            <person name="Labutti K."/>
            <person name="Haridas S."/>
            <person name="Kuo A."/>
            <person name="Salamov A."/>
            <person name="Ahrendt S.R."/>
            <person name="Lipzen A."/>
            <person name="Sullivan W."/>
            <person name="Andreopoulos W.B."/>
            <person name="Clum A."/>
            <person name="Lindquist E."/>
            <person name="Daum C."/>
            <person name="Ramamoorthy G.K."/>
            <person name="Gryganskyi A."/>
            <person name="Culley D."/>
            <person name="Magnuson J.K."/>
            <person name="James T.Y."/>
            <person name="O'Malley M.A."/>
            <person name="Stajich J.E."/>
            <person name="Spatafora J.W."/>
            <person name="Visel A."/>
            <person name="Grigoriev I.V."/>
        </authorList>
    </citation>
    <scope>NUCLEOTIDE SEQUENCE [LARGE SCALE GENOMIC DNA]</scope>
    <source>
        <strain evidence="1 2">ATCC 12442</strain>
    </source>
</reference>
<dbReference type="Proteomes" id="UP000193922">
    <property type="component" value="Unassembled WGS sequence"/>
</dbReference>
<proteinExistence type="predicted"/>
<organism evidence="1 2">
    <name type="scientific">Linderina pennispora</name>
    <dbReference type="NCBI Taxonomy" id="61395"/>
    <lineage>
        <taxon>Eukaryota</taxon>
        <taxon>Fungi</taxon>
        <taxon>Fungi incertae sedis</taxon>
        <taxon>Zoopagomycota</taxon>
        <taxon>Kickxellomycotina</taxon>
        <taxon>Kickxellomycetes</taxon>
        <taxon>Kickxellales</taxon>
        <taxon>Kickxellaceae</taxon>
        <taxon>Linderina</taxon>
    </lineage>
</organism>
<protein>
    <submittedName>
        <fullName evidence="1">Uncharacterized protein</fullName>
    </submittedName>
</protein>
<comment type="caution">
    <text evidence="1">The sequence shown here is derived from an EMBL/GenBank/DDBJ whole genome shotgun (WGS) entry which is preliminary data.</text>
</comment>
<dbReference type="EMBL" id="MCFD01000012">
    <property type="protein sequence ID" value="ORX67668.1"/>
    <property type="molecule type" value="Genomic_DNA"/>
</dbReference>
<evidence type="ECO:0000313" key="1">
    <source>
        <dbReference type="EMBL" id="ORX67668.1"/>
    </source>
</evidence>
<sequence length="187" mass="19910">MFSGRSVFFTITVGHADICAHSSAHEYVIASMPRSGACTTKISPLCSCTYTDTASAAFPCRTSVVADTPTLYSACERCCNAASASARTSTCWSVSPTMLFHMAEMVLPSSAPGASMVVTKKTWSCCSRIRLALAQATVLKDNSRFSARSLASASLAVTDAGTRVLMSSAITILRRRERGMCVLIIRI</sequence>
<dbReference type="AlphaFoldDB" id="A0A1Y1W2F9"/>
<dbReference type="GeneID" id="63808373"/>
<evidence type="ECO:0000313" key="2">
    <source>
        <dbReference type="Proteomes" id="UP000193922"/>
    </source>
</evidence>
<name>A0A1Y1W2F9_9FUNG</name>
<accession>A0A1Y1W2F9</accession>
<keyword evidence="2" id="KW-1185">Reference proteome</keyword>
<dbReference type="RefSeq" id="XP_040741555.1">
    <property type="nucleotide sequence ID" value="XM_040891725.1"/>
</dbReference>